<dbReference type="InterPro" id="IPR004567">
    <property type="entry name" value="Type_II_PanK"/>
</dbReference>
<dbReference type="Pfam" id="PF03630">
    <property type="entry name" value="Fumble"/>
    <property type="match status" value="1"/>
</dbReference>
<dbReference type="EC" id="2.7.1.33" evidence="7"/>
<evidence type="ECO:0000256" key="8">
    <source>
        <dbReference type="ARBA" id="ARBA00019490"/>
    </source>
</evidence>
<dbReference type="Pfam" id="PF01937">
    <property type="entry name" value="ARMT1-like_dom"/>
    <property type="match status" value="1"/>
</dbReference>
<evidence type="ECO:0000256" key="23">
    <source>
        <dbReference type="ARBA" id="ARBA00060870"/>
    </source>
</evidence>
<protein>
    <recommendedName>
        <fullName evidence="8">4'-phosphopantetheine phosphatase</fullName>
        <ecNumber evidence="7">2.7.1.33</ecNumber>
    </recommendedName>
    <alternativeName>
        <fullName evidence="21">Inactive pantothenic acid kinase 4</fullName>
    </alternativeName>
</protein>
<dbReference type="GO" id="GO:0005829">
    <property type="term" value="C:cytosol"/>
    <property type="evidence" value="ECO:0007669"/>
    <property type="project" value="TreeGrafter"/>
</dbReference>
<evidence type="ECO:0000256" key="1">
    <source>
        <dbReference type="ARBA" id="ARBA00001206"/>
    </source>
</evidence>
<dbReference type="Gene3D" id="3.40.50.10880">
    <property type="entry name" value="Uncharacterised protein PF01937, DUF89, domain 3"/>
    <property type="match status" value="1"/>
</dbReference>
<evidence type="ECO:0000256" key="4">
    <source>
        <dbReference type="ARBA" id="ARBA00004496"/>
    </source>
</evidence>
<keyword evidence="14" id="KW-0418">Kinase</keyword>
<dbReference type="GO" id="GO:0005634">
    <property type="term" value="C:nucleus"/>
    <property type="evidence" value="ECO:0007669"/>
    <property type="project" value="TreeGrafter"/>
</dbReference>
<keyword evidence="19" id="KW-0464">Manganese</keyword>
<evidence type="ECO:0000313" key="26">
    <source>
        <dbReference type="Proteomes" id="UP000594262"/>
    </source>
</evidence>
<dbReference type="SUPFAM" id="SSF111321">
    <property type="entry name" value="AF1104-like"/>
    <property type="match status" value="1"/>
</dbReference>
<keyword evidence="12" id="KW-0479">Metal-binding</keyword>
<evidence type="ECO:0000256" key="3">
    <source>
        <dbReference type="ARBA" id="ARBA00001967"/>
    </source>
</evidence>
<sequence>MTFNGLDNLEYAKGINLPSYDDFKNLKSAKKLAIDIGGSLVKIVYLSEVEYRRKRLNSLTSLDVPPLTKEQEDTNQANQSLFSVEEKELSEERLYFKKFETKYIDDGLKFIKENLLSYGSDRSNKVLHATGGGSIKYKDLIESTLDVKVEKEDEIESLINGCNFLLKTLPNESFTFHLKEDDESSPELKFQDLSHEEFFPYLLVNIGSGVSIIKVEGVDKYERIGGTSTGGGTFWGLGSLLTDAKGFDELLEMAIDGKTKNVDMLVKDIYGKGYDLMKLPAELVASSFGKACRASGDSSDKEQTAKKFRPQDIAKALLRMISNDIGQISSLYAQVHGLTRIIFAGYFIRGHPVTMQTMSYAVKYFSKDSQQALFLRHEGYLGAIGAFLASAASINGSVHWNENFAAMTAPEDNIQITEKSYKIYDYDTFELDRVEHSFDRCPLLVSLQRTHSDLVNLGANKEARQYWLEKLENEADNFMWQAVESQAEKKDSQIRGEQMKDAFLRRLNHLKKFPYALGKLTIHSLLELRNQYLNLYEFNDSYLQLRQLGTESSLSVLNKHLNHIDSLDPPHKDEEIIKNLLAANCFQMTGQNCSSFVKEPYASLETERHNMQPRPWLRDDMEQWKCRMKNDKPHQKVVIFVDKSGVDIVLGVFPFARHLLSRGSKVILAANTGYARNDILHDELVVLADKVAEMCPIINKSLMMGDLKIMETGSCSQSLQLRVIENRLVKAMQNVDLVVLVGVDRAIYTNFEEEFTCESIHCAIIKDPWLANHLGGQVNDVVFKYQQPCGKRK</sequence>
<dbReference type="GO" id="GO:0015937">
    <property type="term" value="P:coenzyme A biosynthetic process"/>
    <property type="evidence" value="ECO:0007669"/>
    <property type="project" value="UniProtKB-KW"/>
</dbReference>
<comment type="catalytic activity">
    <reaction evidence="1">
        <text>(R)-pantothenate + ATP = (R)-4'-phosphopantothenate + ADP + H(+)</text>
        <dbReference type="Rhea" id="RHEA:16373"/>
        <dbReference type="ChEBI" id="CHEBI:10986"/>
        <dbReference type="ChEBI" id="CHEBI:15378"/>
        <dbReference type="ChEBI" id="CHEBI:29032"/>
        <dbReference type="ChEBI" id="CHEBI:30616"/>
        <dbReference type="ChEBI" id="CHEBI:456216"/>
        <dbReference type="EC" id="2.7.1.33"/>
    </reaction>
</comment>
<dbReference type="Gene3D" id="3.30.420.40">
    <property type="match status" value="1"/>
</dbReference>
<evidence type="ECO:0000313" key="25">
    <source>
        <dbReference type="EnsemblMetazoa" id="CLYHEMP010998.2"/>
    </source>
</evidence>
<dbReference type="Proteomes" id="UP000594262">
    <property type="component" value="Unplaced"/>
</dbReference>
<dbReference type="Gene3D" id="1.20.1700.10">
    <property type="entry name" value="AF1104-like"/>
    <property type="match status" value="1"/>
</dbReference>
<dbReference type="InterPro" id="IPR043129">
    <property type="entry name" value="ATPase_NBD"/>
</dbReference>
<comment type="function">
    <text evidence="22">Phosphatase which shows a preference for 4'-phosphopantetheine and its oxidatively damaged forms (sulfonate or S-sulfonate), providing strong indirect evidence that the phosphatase activity pre-empts damage in the coenzyme A (CoA) pathway. Hydrolyzing excess 4'-phosphopantetheine could constitute a directed overflow mechanism to prevent its oxidation to the S-sulfonate, sulfonate, or other forms. Hydrolyzing 4'-phosphopantetheine sulfonate or S-sulfonate would forestall their conversion to inactive forms of CoA and acyl carrier protein. May play a role in the physiological regulation of CoA intracellular levels.</text>
</comment>
<keyword evidence="26" id="KW-1185">Reference proteome</keyword>
<reference evidence="25" key="1">
    <citation type="submission" date="2021-01" db="UniProtKB">
        <authorList>
            <consortium name="EnsemblMetazoa"/>
        </authorList>
    </citation>
    <scope>IDENTIFICATION</scope>
</reference>
<evidence type="ECO:0000256" key="13">
    <source>
        <dbReference type="ARBA" id="ARBA00022741"/>
    </source>
</evidence>
<dbReference type="PANTHER" id="PTHR12280:SF20">
    <property type="entry name" value="4'-PHOSPHOPANTETHEINE PHOSPHATASE"/>
    <property type="match status" value="1"/>
</dbReference>
<comment type="subcellular location">
    <subcellularLocation>
        <location evidence="4">Cytoplasm</location>
    </subcellularLocation>
</comment>
<dbReference type="GO" id="GO:0005524">
    <property type="term" value="F:ATP binding"/>
    <property type="evidence" value="ECO:0007669"/>
    <property type="project" value="UniProtKB-KW"/>
</dbReference>
<keyword evidence="9" id="KW-0963">Cytoplasm</keyword>
<comment type="similarity">
    <text evidence="23">Belongs to the type II pantothenate kinase family.</text>
</comment>
<evidence type="ECO:0000256" key="22">
    <source>
        <dbReference type="ARBA" id="ARBA00046055"/>
    </source>
</evidence>
<dbReference type="SUPFAM" id="SSF53067">
    <property type="entry name" value="Actin-like ATPase domain"/>
    <property type="match status" value="2"/>
</dbReference>
<accession>A0A7M5V7L1</accession>
<evidence type="ECO:0000256" key="21">
    <source>
        <dbReference type="ARBA" id="ARBA00032948"/>
    </source>
</evidence>
<evidence type="ECO:0000256" key="5">
    <source>
        <dbReference type="ARBA" id="ARBA00005225"/>
    </source>
</evidence>
<evidence type="ECO:0000256" key="12">
    <source>
        <dbReference type="ARBA" id="ARBA00022723"/>
    </source>
</evidence>
<keyword evidence="10" id="KW-0533">Nickel</keyword>
<dbReference type="OrthoDB" id="6018540at2759"/>
<proteinExistence type="inferred from homology"/>
<comment type="cofactor">
    <cofactor evidence="3">
        <name>Ni(2+)</name>
        <dbReference type="ChEBI" id="CHEBI:49786"/>
    </cofactor>
</comment>
<keyword evidence="18" id="KW-0944">Nitration</keyword>
<dbReference type="RefSeq" id="XP_066915840.1">
    <property type="nucleotide sequence ID" value="XM_067059739.1"/>
</dbReference>
<evidence type="ECO:0000256" key="7">
    <source>
        <dbReference type="ARBA" id="ARBA00012102"/>
    </source>
</evidence>
<evidence type="ECO:0000256" key="18">
    <source>
        <dbReference type="ARBA" id="ARBA00023074"/>
    </source>
</evidence>
<keyword evidence="17" id="KW-0173">Coenzyme A biosynthesis</keyword>
<dbReference type="NCBIfam" id="TIGR00555">
    <property type="entry name" value="panK_eukar"/>
    <property type="match status" value="1"/>
</dbReference>
<comment type="subunit">
    <text evidence="6">Homodimer. Interacts with PKM.</text>
</comment>
<evidence type="ECO:0000259" key="24">
    <source>
        <dbReference type="Pfam" id="PF01937"/>
    </source>
</evidence>
<evidence type="ECO:0000256" key="10">
    <source>
        <dbReference type="ARBA" id="ARBA00022596"/>
    </source>
</evidence>
<dbReference type="GO" id="GO:0046872">
    <property type="term" value="F:metal ion binding"/>
    <property type="evidence" value="ECO:0007669"/>
    <property type="project" value="UniProtKB-KW"/>
</dbReference>
<evidence type="ECO:0000256" key="2">
    <source>
        <dbReference type="ARBA" id="ARBA00001936"/>
    </source>
</evidence>
<evidence type="ECO:0000256" key="19">
    <source>
        <dbReference type="ARBA" id="ARBA00023211"/>
    </source>
</evidence>
<comment type="cofactor">
    <cofactor evidence="2">
        <name>Mn(2+)</name>
        <dbReference type="ChEBI" id="CHEBI:29035"/>
    </cofactor>
</comment>
<keyword evidence="13" id="KW-0547">Nucleotide-binding</keyword>
<organism evidence="25 26">
    <name type="scientific">Clytia hemisphaerica</name>
    <dbReference type="NCBI Taxonomy" id="252671"/>
    <lineage>
        <taxon>Eukaryota</taxon>
        <taxon>Metazoa</taxon>
        <taxon>Cnidaria</taxon>
        <taxon>Hydrozoa</taxon>
        <taxon>Hydroidolina</taxon>
        <taxon>Leptothecata</taxon>
        <taxon>Obeliida</taxon>
        <taxon>Clytiidae</taxon>
        <taxon>Clytia</taxon>
    </lineage>
</organism>
<evidence type="ECO:0000256" key="6">
    <source>
        <dbReference type="ARBA" id="ARBA00011388"/>
    </source>
</evidence>
<evidence type="ECO:0000256" key="20">
    <source>
        <dbReference type="ARBA" id="ARBA00029347"/>
    </source>
</evidence>
<keyword evidence="16" id="KW-0067">ATP-binding</keyword>
<dbReference type="GeneID" id="136802991"/>
<name>A0A7M5V7L1_9CNID</name>
<evidence type="ECO:0000256" key="11">
    <source>
        <dbReference type="ARBA" id="ARBA00022679"/>
    </source>
</evidence>
<dbReference type="EnsemblMetazoa" id="CLYHEMT010998.2">
    <property type="protein sequence ID" value="CLYHEMP010998.2"/>
    <property type="gene ID" value="CLYHEMG010998"/>
</dbReference>
<evidence type="ECO:0000256" key="15">
    <source>
        <dbReference type="ARBA" id="ARBA00022801"/>
    </source>
</evidence>
<evidence type="ECO:0000256" key="9">
    <source>
        <dbReference type="ARBA" id="ARBA00022490"/>
    </source>
</evidence>
<dbReference type="Gene3D" id="3.30.420.510">
    <property type="match status" value="1"/>
</dbReference>
<dbReference type="InterPro" id="IPR035073">
    <property type="entry name" value="At2g17340_3_helix_bundle"/>
</dbReference>
<dbReference type="InterPro" id="IPR036075">
    <property type="entry name" value="ARMT-1-like_metal-bd_sf"/>
</dbReference>
<keyword evidence="11" id="KW-0808">Transferase</keyword>
<feature type="domain" description="Damage-control phosphatase ARMT1-like metal-binding" evidence="24">
    <location>
        <begin position="481"/>
        <end position="780"/>
    </location>
</feature>
<comment type="pathway">
    <text evidence="5">Cofactor biosynthesis; coenzyme A biosynthesis; CoA from (R)-pantothenate: step 1/5.</text>
</comment>
<evidence type="ECO:0000256" key="16">
    <source>
        <dbReference type="ARBA" id="ARBA00022840"/>
    </source>
</evidence>
<dbReference type="FunFam" id="3.30.420.40:FF:000025">
    <property type="entry name" value="pantothenate kinase 2, mitochondrial"/>
    <property type="match status" value="1"/>
</dbReference>
<keyword evidence="15" id="KW-0378">Hydrolase</keyword>
<evidence type="ECO:0000256" key="17">
    <source>
        <dbReference type="ARBA" id="ARBA00022993"/>
    </source>
</evidence>
<dbReference type="AlphaFoldDB" id="A0A7M5V7L1"/>
<dbReference type="InterPro" id="IPR002791">
    <property type="entry name" value="ARMT1-like_metal-bd"/>
</dbReference>
<dbReference type="GO" id="GO:0016787">
    <property type="term" value="F:hydrolase activity"/>
    <property type="evidence" value="ECO:0007669"/>
    <property type="project" value="UniProtKB-KW"/>
</dbReference>
<dbReference type="GO" id="GO:0004594">
    <property type="term" value="F:pantothenate kinase activity"/>
    <property type="evidence" value="ECO:0007669"/>
    <property type="project" value="UniProtKB-EC"/>
</dbReference>
<comment type="catalytic activity">
    <reaction evidence="20">
        <text>(R)-4'-phospho-S-sulfopantetheine + H2O = (R)-S-sulfopantetheine + phosphate</text>
        <dbReference type="Rhea" id="RHEA:68340"/>
        <dbReference type="ChEBI" id="CHEBI:15377"/>
        <dbReference type="ChEBI" id="CHEBI:43474"/>
        <dbReference type="ChEBI" id="CHEBI:177302"/>
        <dbReference type="ChEBI" id="CHEBI:177303"/>
    </reaction>
    <physiologicalReaction direction="left-to-right" evidence="20">
        <dbReference type="Rhea" id="RHEA:68341"/>
    </physiologicalReaction>
</comment>
<dbReference type="PANTHER" id="PTHR12280">
    <property type="entry name" value="PANTOTHENATE KINASE"/>
    <property type="match status" value="1"/>
</dbReference>
<dbReference type="CDD" id="cd24123">
    <property type="entry name" value="ASKHA_NBD_PanK-II_Pank4"/>
    <property type="match status" value="1"/>
</dbReference>
<evidence type="ECO:0000256" key="14">
    <source>
        <dbReference type="ARBA" id="ARBA00022777"/>
    </source>
</evidence>